<evidence type="ECO:0000313" key="1">
    <source>
        <dbReference type="EMBL" id="OTP65695.1"/>
    </source>
</evidence>
<dbReference type="Proteomes" id="UP000195221">
    <property type="component" value="Unassembled WGS sequence"/>
</dbReference>
<reference evidence="1 2" key="1">
    <citation type="submission" date="2017-03" db="EMBL/GenBank/DDBJ databases">
        <title>Genome analysis of strain PAMC 26577.</title>
        <authorList>
            <person name="Oh H.-M."/>
            <person name="Yang J.-A."/>
        </authorList>
    </citation>
    <scope>NUCLEOTIDE SEQUENCE [LARGE SCALE GENOMIC DNA]</scope>
    <source>
        <strain evidence="1 2">PAMC 26577</strain>
    </source>
</reference>
<organism evidence="1 2">
    <name type="scientific">Caballeronia sordidicola</name>
    <name type="common">Burkholderia sordidicola</name>
    <dbReference type="NCBI Taxonomy" id="196367"/>
    <lineage>
        <taxon>Bacteria</taxon>
        <taxon>Pseudomonadati</taxon>
        <taxon>Pseudomonadota</taxon>
        <taxon>Betaproteobacteria</taxon>
        <taxon>Burkholderiales</taxon>
        <taxon>Burkholderiaceae</taxon>
        <taxon>Caballeronia</taxon>
    </lineage>
</organism>
<dbReference type="EMBL" id="NBTZ01000174">
    <property type="protein sequence ID" value="OTP65695.1"/>
    <property type="molecule type" value="Genomic_DNA"/>
</dbReference>
<sequence length="58" mass="6831">MFDSRNRAMRRLNIETAIRLNNLQTIWMYAVHHHVQVEIGGIGMKSVNGLMIFQSHFF</sequence>
<evidence type="ECO:0000313" key="2">
    <source>
        <dbReference type="Proteomes" id="UP000195221"/>
    </source>
</evidence>
<accession>A0A242M3M5</accession>
<protein>
    <submittedName>
        <fullName evidence="1">Uncharacterized protein</fullName>
    </submittedName>
</protein>
<proteinExistence type="predicted"/>
<dbReference type="AlphaFoldDB" id="A0A242M3M5"/>
<gene>
    <name evidence="1" type="ORF">PAMC26577_38870</name>
</gene>
<name>A0A242M3M5_CABSO</name>
<comment type="caution">
    <text evidence="1">The sequence shown here is derived from an EMBL/GenBank/DDBJ whole genome shotgun (WGS) entry which is preliminary data.</text>
</comment>